<dbReference type="AlphaFoldDB" id="A0A212KXR2"/>
<dbReference type="EMBL" id="FMJD01000001">
    <property type="protein sequence ID" value="SCM70088.1"/>
    <property type="molecule type" value="Genomic_DNA"/>
</dbReference>
<sequence length="22" mass="2520">MLESIFHFLAQIFYEAIESGSS</sequence>
<name>A0A212KXR2_9HYPH</name>
<proteinExistence type="predicted"/>
<gene>
    <name evidence="1" type="ORF">KL86PLE_10034</name>
</gene>
<accession>A0A212KXR2</accession>
<protein>
    <submittedName>
        <fullName evidence="1">Uncharacterized protein</fullName>
    </submittedName>
</protein>
<organism evidence="1">
    <name type="scientific">uncultured Pleomorphomonas sp</name>
    <dbReference type="NCBI Taxonomy" id="442121"/>
    <lineage>
        <taxon>Bacteria</taxon>
        <taxon>Pseudomonadati</taxon>
        <taxon>Pseudomonadota</taxon>
        <taxon>Alphaproteobacteria</taxon>
        <taxon>Hyphomicrobiales</taxon>
        <taxon>Pleomorphomonadaceae</taxon>
        <taxon>Pleomorphomonas</taxon>
        <taxon>environmental samples</taxon>
    </lineage>
</organism>
<evidence type="ECO:0000313" key="1">
    <source>
        <dbReference type="EMBL" id="SCM70088.1"/>
    </source>
</evidence>
<reference evidence="1" key="1">
    <citation type="submission" date="2016-08" db="EMBL/GenBank/DDBJ databases">
        <authorList>
            <person name="Seilhamer J.J."/>
        </authorList>
    </citation>
    <scope>NUCLEOTIDE SEQUENCE</scope>
    <source>
        <strain evidence="1">86</strain>
    </source>
</reference>